<evidence type="ECO:0000313" key="4">
    <source>
        <dbReference type="Proteomes" id="UP000182114"/>
    </source>
</evidence>
<keyword evidence="4" id="KW-1185">Reference proteome</keyword>
<keyword evidence="1" id="KW-0812">Transmembrane</keyword>
<dbReference type="GO" id="GO:0016020">
    <property type="term" value="C:membrane"/>
    <property type="evidence" value="ECO:0007669"/>
    <property type="project" value="InterPro"/>
</dbReference>
<sequence length="356" mass="41544">MIGDFKILEKQKLRINVLIGLGLTTIPILTSPDVNLGLELFKVAPFQRNFLSYQLLTIFFFTSYYYIIPNFYFNKKWLYLVLILIVGYLLVIKFPQFLISDFSVHKSNNLHLRPLRDGVSRSTRFGSINFILSRDSHLLHFIGIFFLSLYLRVNERLTEINNEKLLTEIAYLKSQINPHFLFNTLNSLFALALTKSDKTPQAILQLSDLMRYVITQNNQQFIALDKEVGYLKSFIDLQKLRLTKKTTLRTEFRGDFENQEINPLMLICIIENAFKYGSDVENNSEIEISLVLEDNILKLNVTNTIVKSTERIKNQSTSLGLKNTKKQLELFYANKYKLNVVSNMEYFKVNLEIELK</sequence>
<evidence type="ECO:0000256" key="1">
    <source>
        <dbReference type="SAM" id="Phobius"/>
    </source>
</evidence>
<organism evidence="3 4">
    <name type="scientific">Cellulophaga baltica</name>
    <dbReference type="NCBI Taxonomy" id="76594"/>
    <lineage>
        <taxon>Bacteria</taxon>
        <taxon>Pseudomonadati</taxon>
        <taxon>Bacteroidota</taxon>
        <taxon>Flavobacteriia</taxon>
        <taxon>Flavobacteriales</taxon>
        <taxon>Flavobacteriaceae</taxon>
        <taxon>Cellulophaga</taxon>
    </lineage>
</organism>
<protein>
    <submittedName>
        <fullName evidence="3">Histidine kinase</fullName>
    </submittedName>
</protein>
<feature type="transmembrane region" description="Helical" evidence="1">
    <location>
        <begin position="77"/>
        <end position="99"/>
    </location>
</feature>
<evidence type="ECO:0000313" key="3">
    <source>
        <dbReference type="EMBL" id="SDE74046.1"/>
    </source>
</evidence>
<dbReference type="InterPro" id="IPR050640">
    <property type="entry name" value="Bact_2-comp_sensor_kinase"/>
</dbReference>
<feature type="transmembrane region" description="Helical" evidence="1">
    <location>
        <begin position="50"/>
        <end position="68"/>
    </location>
</feature>
<feature type="domain" description="Signal transduction histidine kinase internal region" evidence="2">
    <location>
        <begin position="168"/>
        <end position="245"/>
    </location>
</feature>
<dbReference type="PANTHER" id="PTHR34220:SF7">
    <property type="entry name" value="SENSOR HISTIDINE KINASE YPDA"/>
    <property type="match status" value="1"/>
</dbReference>
<name>A0A1G7FDU0_9FLAO</name>
<accession>A0A1G7FDU0</accession>
<dbReference type="GO" id="GO:0000155">
    <property type="term" value="F:phosphorelay sensor kinase activity"/>
    <property type="evidence" value="ECO:0007669"/>
    <property type="project" value="InterPro"/>
</dbReference>
<proteinExistence type="predicted"/>
<dbReference type="RefSeq" id="WP_074537805.1">
    <property type="nucleotide sequence ID" value="NZ_FNBD01000003.1"/>
</dbReference>
<dbReference type="Proteomes" id="UP000182114">
    <property type="component" value="Unassembled WGS sequence"/>
</dbReference>
<dbReference type="EMBL" id="FNBD01000003">
    <property type="protein sequence ID" value="SDE74046.1"/>
    <property type="molecule type" value="Genomic_DNA"/>
</dbReference>
<feature type="transmembrane region" description="Helical" evidence="1">
    <location>
        <begin position="137"/>
        <end position="153"/>
    </location>
</feature>
<dbReference type="InterPro" id="IPR010559">
    <property type="entry name" value="Sig_transdc_His_kin_internal"/>
</dbReference>
<keyword evidence="3" id="KW-0418">Kinase</keyword>
<reference evidence="4" key="1">
    <citation type="submission" date="2016-10" db="EMBL/GenBank/DDBJ databases">
        <authorList>
            <person name="Varghese N."/>
            <person name="Submissions S."/>
        </authorList>
    </citation>
    <scope>NUCLEOTIDE SEQUENCE [LARGE SCALE GENOMIC DNA]</scope>
    <source>
        <strain evidence="4">DSM 24729</strain>
    </source>
</reference>
<evidence type="ECO:0000259" key="2">
    <source>
        <dbReference type="Pfam" id="PF06580"/>
    </source>
</evidence>
<gene>
    <name evidence="3" type="ORF">SAMN04487992_103195</name>
</gene>
<keyword evidence="1" id="KW-1133">Transmembrane helix</keyword>
<dbReference type="Pfam" id="PF06580">
    <property type="entry name" value="His_kinase"/>
    <property type="match status" value="1"/>
</dbReference>
<dbReference type="AlphaFoldDB" id="A0A1G7FDU0"/>
<feature type="transmembrane region" description="Helical" evidence="1">
    <location>
        <begin position="12"/>
        <end position="30"/>
    </location>
</feature>
<dbReference type="InterPro" id="IPR036890">
    <property type="entry name" value="HATPase_C_sf"/>
</dbReference>
<keyword evidence="1" id="KW-0472">Membrane</keyword>
<dbReference type="SUPFAM" id="SSF55874">
    <property type="entry name" value="ATPase domain of HSP90 chaperone/DNA topoisomerase II/histidine kinase"/>
    <property type="match status" value="1"/>
</dbReference>
<keyword evidence="3" id="KW-0808">Transferase</keyword>
<dbReference type="PANTHER" id="PTHR34220">
    <property type="entry name" value="SENSOR HISTIDINE KINASE YPDA"/>
    <property type="match status" value="1"/>
</dbReference>